<dbReference type="Proteomes" id="UP000006820">
    <property type="component" value="Chromosome"/>
</dbReference>
<keyword evidence="3" id="KW-1185">Reference proteome</keyword>
<evidence type="ECO:0000259" key="1">
    <source>
        <dbReference type="PROSITE" id="PS51674"/>
    </source>
</evidence>
<name>Q5Z395_NOCFA</name>
<dbReference type="OrthoDB" id="4428041at2"/>
<dbReference type="STRING" id="247156.NFA_2540"/>
<proteinExistence type="predicted"/>
<dbReference type="RefSeq" id="WP_011206783.1">
    <property type="nucleotide sequence ID" value="NC_006361.1"/>
</dbReference>
<dbReference type="AlphaFoldDB" id="Q5Z395"/>
<dbReference type="eggNOG" id="ENOG5031V58">
    <property type="taxonomic scope" value="Bacteria"/>
</dbReference>
<dbReference type="InterPro" id="IPR034768">
    <property type="entry name" value="4FE4S_WBL"/>
</dbReference>
<protein>
    <recommendedName>
        <fullName evidence="1">4Fe-4S Wbl-type domain-containing protein</fullName>
    </recommendedName>
</protein>
<dbReference type="EMBL" id="AP006618">
    <property type="protein sequence ID" value="BAD55096.1"/>
    <property type="molecule type" value="Genomic_DNA"/>
</dbReference>
<reference evidence="2 3" key="1">
    <citation type="journal article" date="2004" name="Proc. Natl. Acad. Sci. U.S.A.">
        <title>The complete genomic sequence of Nocardia farcinica IFM 10152.</title>
        <authorList>
            <person name="Ishikawa J."/>
            <person name="Yamashita A."/>
            <person name="Mikami Y."/>
            <person name="Hoshino Y."/>
            <person name="Kurita H."/>
            <person name="Hotta K."/>
            <person name="Shiba T."/>
            <person name="Hattori M."/>
        </authorList>
    </citation>
    <scope>NUCLEOTIDE SEQUENCE [LARGE SCALE GENOMIC DNA]</scope>
    <source>
        <strain evidence="2 3">IFM 10152</strain>
    </source>
</reference>
<gene>
    <name evidence="2" type="ordered locus">NFA_2540</name>
</gene>
<dbReference type="KEGG" id="nfa:NFA_2540"/>
<dbReference type="GeneID" id="61131095"/>
<feature type="domain" description="4Fe-4S Wbl-type" evidence="1">
    <location>
        <begin position="22"/>
        <end position="87"/>
    </location>
</feature>
<organism evidence="2 3">
    <name type="scientific">Nocardia farcinica (strain IFM 10152)</name>
    <dbReference type="NCBI Taxonomy" id="247156"/>
    <lineage>
        <taxon>Bacteria</taxon>
        <taxon>Bacillati</taxon>
        <taxon>Actinomycetota</taxon>
        <taxon>Actinomycetes</taxon>
        <taxon>Mycobacteriales</taxon>
        <taxon>Nocardiaceae</taxon>
        <taxon>Nocardia</taxon>
    </lineage>
</organism>
<evidence type="ECO:0000313" key="2">
    <source>
        <dbReference type="EMBL" id="BAD55096.1"/>
    </source>
</evidence>
<dbReference type="PROSITE" id="PS51674">
    <property type="entry name" value="4FE4S_WBL"/>
    <property type="match status" value="1"/>
</dbReference>
<sequence>MSWPKVRELAADLADARLVGAACAGRAPLFDAEVPGEDDNGRRYRLDAAAQVCESCPVLAECNAVARELGRLAVGVWAGRGRHLPAPVGRPRDGAA</sequence>
<evidence type="ECO:0000313" key="3">
    <source>
        <dbReference type="Proteomes" id="UP000006820"/>
    </source>
</evidence>
<dbReference type="HOGENOM" id="CLU_2356910_0_0_11"/>
<accession>Q5Z395</accession>
<dbReference type="Pfam" id="PF02467">
    <property type="entry name" value="Whib"/>
    <property type="match status" value="1"/>
</dbReference>